<keyword evidence="10" id="KW-0255">Endonuclease</keyword>
<dbReference type="PIRSF" id="PIRSF036852">
    <property type="entry name" value="Ribonuclease_H1_euk"/>
    <property type="match status" value="1"/>
</dbReference>
<dbReference type="Gene3D" id="3.30.420.10">
    <property type="entry name" value="Ribonuclease H-like superfamily/Ribonuclease H"/>
    <property type="match status" value="1"/>
</dbReference>
<evidence type="ECO:0000256" key="11">
    <source>
        <dbReference type="ARBA" id="ARBA00022801"/>
    </source>
</evidence>
<evidence type="ECO:0000256" key="2">
    <source>
        <dbReference type="ARBA" id="ARBA00001946"/>
    </source>
</evidence>
<dbReference type="InterPro" id="IPR017067">
    <property type="entry name" value="RNase_H1_euk"/>
</dbReference>
<dbReference type="PROSITE" id="PS50879">
    <property type="entry name" value="RNASE_H_1"/>
    <property type="match status" value="1"/>
</dbReference>
<dbReference type="InterPro" id="IPR037056">
    <property type="entry name" value="RNase_H1_N_sf"/>
</dbReference>
<sequence>MKYYAVKKGRKPGVYRTWEECEKQVKGFSGAEYKSFEKISEASDYVDLSADEKKAIMKPTVDSLTAAAEKIKAQSRVMKNDKKEGKKVKMTKSNYDNYDVVIFTDGGCRNHGNKAGEHVQATDKAAWAYLIEVGEDAISEAGGEFGATNNKMEQTALIQAMKRALELKLENKKILFVLDSQYVLNAITKKWLQSWKQRGWKRSGGELKNKELWQELDQLLPHFTQAEFEWTKGHADNYGNNFVDNALNKYMDQM</sequence>
<dbReference type="InterPro" id="IPR050092">
    <property type="entry name" value="RNase_H"/>
</dbReference>
<keyword evidence="9" id="KW-0479">Metal-binding</keyword>
<evidence type="ECO:0000256" key="8">
    <source>
        <dbReference type="ARBA" id="ARBA00022722"/>
    </source>
</evidence>
<protein>
    <recommendedName>
        <fullName evidence="7">Ribonuclease H</fullName>
        <ecNumber evidence="6">3.1.26.4</ecNumber>
    </recommendedName>
</protein>
<comment type="similarity">
    <text evidence="4">Belongs to the RNase H family.</text>
</comment>
<keyword evidence="12" id="KW-0460">Magnesium</keyword>
<comment type="caution">
    <text evidence="14">The sequence shown here is derived from an EMBL/GenBank/DDBJ whole genome shotgun (WGS) entry which is preliminary data.</text>
</comment>
<dbReference type="PATRIC" id="fig|1122152.4.peg.1282"/>
<dbReference type="AlphaFoldDB" id="A0A0R1S2A3"/>
<dbReference type="InterPro" id="IPR012337">
    <property type="entry name" value="RNaseH-like_sf"/>
</dbReference>
<evidence type="ECO:0000256" key="4">
    <source>
        <dbReference type="ARBA" id="ARBA00005300"/>
    </source>
</evidence>
<dbReference type="STRING" id="1122152.GCA_000425905_01235"/>
<reference evidence="14 15" key="1">
    <citation type="journal article" date="2015" name="Genome Announc.">
        <title>Expanding the biotechnology potential of lactobacilli through comparative genomics of 213 strains and associated genera.</title>
        <authorList>
            <person name="Sun Z."/>
            <person name="Harris H.M."/>
            <person name="McCann A."/>
            <person name="Guo C."/>
            <person name="Argimon S."/>
            <person name="Zhang W."/>
            <person name="Yang X."/>
            <person name="Jeffery I.B."/>
            <person name="Cooney J.C."/>
            <person name="Kagawa T.F."/>
            <person name="Liu W."/>
            <person name="Song Y."/>
            <person name="Salvetti E."/>
            <person name="Wrobel A."/>
            <person name="Rasinkangas P."/>
            <person name="Parkhill J."/>
            <person name="Rea M.C."/>
            <person name="O'Sullivan O."/>
            <person name="Ritari J."/>
            <person name="Douillard F.P."/>
            <person name="Paul Ross R."/>
            <person name="Yang R."/>
            <person name="Briner A.E."/>
            <person name="Felis G.E."/>
            <person name="de Vos W.M."/>
            <person name="Barrangou R."/>
            <person name="Klaenhammer T.R."/>
            <person name="Caufield P.W."/>
            <person name="Cui Y."/>
            <person name="Zhang H."/>
            <person name="O'Toole P.W."/>
        </authorList>
    </citation>
    <scope>NUCLEOTIDE SEQUENCE [LARGE SCALE GENOMIC DNA]</scope>
    <source>
        <strain evidence="14 15">DSM 15354</strain>
    </source>
</reference>
<dbReference type="PANTHER" id="PTHR10642">
    <property type="entry name" value="RIBONUCLEASE H1"/>
    <property type="match status" value="1"/>
</dbReference>
<dbReference type="Gene3D" id="3.40.970.10">
    <property type="entry name" value="Ribonuclease H1, N-terminal domain"/>
    <property type="match status" value="1"/>
</dbReference>
<dbReference type="eggNOG" id="COG3341">
    <property type="taxonomic scope" value="Bacteria"/>
</dbReference>
<evidence type="ECO:0000256" key="9">
    <source>
        <dbReference type="ARBA" id="ARBA00022723"/>
    </source>
</evidence>
<dbReference type="OrthoDB" id="9811552at2"/>
<evidence type="ECO:0000256" key="1">
    <source>
        <dbReference type="ARBA" id="ARBA00000077"/>
    </source>
</evidence>
<evidence type="ECO:0000256" key="12">
    <source>
        <dbReference type="ARBA" id="ARBA00022842"/>
    </source>
</evidence>
<evidence type="ECO:0000313" key="14">
    <source>
        <dbReference type="EMBL" id="KRL62777.1"/>
    </source>
</evidence>
<evidence type="ECO:0000256" key="7">
    <source>
        <dbReference type="ARBA" id="ARBA00017721"/>
    </source>
</evidence>
<dbReference type="InterPro" id="IPR009027">
    <property type="entry name" value="Ribosomal_bL9/RNase_H1_N"/>
</dbReference>
<dbReference type="InterPro" id="IPR036397">
    <property type="entry name" value="RNaseH_sf"/>
</dbReference>
<dbReference type="PANTHER" id="PTHR10642:SF26">
    <property type="entry name" value="RIBONUCLEASE H1"/>
    <property type="match status" value="1"/>
</dbReference>
<keyword evidence="11" id="KW-0378">Hydrolase</keyword>
<dbReference type="SUPFAM" id="SSF53098">
    <property type="entry name" value="Ribonuclease H-like"/>
    <property type="match status" value="1"/>
</dbReference>
<gene>
    <name evidence="14" type="ORF">FC23_GL001248</name>
</gene>
<keyword evidence="8" id="KW-0540">Nuclease</keyword>
<dbReference type="InterPro" id="IPR011320">
    <property type="entry name" value="RNase_H1_N"/>
</dbReference>
<evidence type="ECO:0000256" key="5">
    <source>
        <dbReference type="ARBA" id="ARBA00011245"/>
    </source>
</evidence>
<dbReference type="Pfam" id="PF01693">
    <property type="entry name" value="Cauli_VI"/>
    <property type="match status" value="1"/>
</dbReference>
<dbReference type="Proteomes" id="UP000051931">
    <property type="component" value="Unassembled WGS sequence"/>
</dbReference>
<dbReference type="FunFam" id="3.40.970.10:FF:000002">
    <property type="entry name" value="Ribonuclease H"/>
    <property type="match status" value="1"/>
</dbReference>
<dbReference type="InterPro" id="IPR022892">
    <property type="entry name" value="RNaseHI"/>
</dbReference>
<dbReference type="CDD" id="cd09278">
    <property type="entry name" value="RNase_HI_prokaryote_like"/>
    <property type="match status" value="1"/>
</dbReference>
<comment type="function">
    <text evidence="3">Endonuclease that specifically degrades the RNA of RNA-DNA hybrids.</text>
</comment>
<dbReference type="EC" id="3.1.26.4" evidence="6"/>
<evidence type="ECO:0000259" key="13">
    <source>
        <dbReference type="PROSITE" id="PS50879"/>
    </source>
</evidence>
<comment type="subunit">
    <text evidence="5">Monomer.</text>
</comment>
<comment type="catalytic activity">
    <reaction evidence="1">
        <text>Endonucleolytic cleavage to 5'-phosphomonoester.</text>
        <dbReference type="EC" id="3.1.26.4"/>
    </reaction>
</comment>
<dbReference type="InterPro" id="IPR002156">
    <property type="entry name" value="RNaseH_domain"/>
</dbReference>
<keyword evidence="15" id="KW-1185">Reference proteome</keyword>
<dbReference type="GO" id="GO:0004523">
    <property type="term" value="F:RNA-DNA hybrid ribonuclease activity"/>
    <property type="evidence" value="ECO:0007669"/>
    <property type="project" value="UniProtKB-EC"/>
</dbReference>
<evidence type="ECO:0000256" key="10">
    <source>
        <dbReference type="ARBA" id="ARBA00022759"/>
    </source>
</evidence>
<dbReference type="SUPFAM" id="SSF55658">
    <property type="entry name" value="L9 N-domain-like"/>
    <property type="match status" value="1"/>
</dbReference>
<dbReference type="GO" id="GO:0003676">
    <property type="term" value="F:nucleic acid binding"/>
    <property type="evidence" value="ECO:0007669"/>
    <property type="project" value="InterPro"/>
</dbReference>
<feature type="domain" description="RNase H type-1" evidence="13">
    <location>
        <begin position="96"/>
        <end position="252"/>
    </location>
</feature>
<dbReference type="GO" id="GO:0000287">
    <property type="term" value="F:magnesium ion binding"/>
    <property type="evidence" value="ECO:0007669"/>
    <property type="project" value="InterPro"/>
</dbReference>
<dbReference type="Pfam" id="PF00075">
    <property type="entry name" value="RNase_H"/>
    <property type="match status" value="1"/>
</dbReference>
<accession>A0A0R1S2A3</accession>
<dbReference type="EMBL" id="AZFB01000007">
    <property type="protein sequence ID" value="KRL62777.1"/>
    <property type="molecule type" value="Genomic_DNA"/>
</dbReference>
<comment type="cofactor">
    <cofactor evidence="2">
        <name>Mg(2+)</name>
        <dbReference type="ChEBI" id="CHEBI:18420"/>
    </cofactor>
</comment>
<dbReference type="GO" id="GO:0043137">
    <property type="term" value="P:DNA replication, removal of RNA primer"/>
    <property type="evidence" value="ECO:0007669"/>
    <property type="project" value="TreeGrafter"/>
</dbReference>
<evidence type="ECO:0000313" key="15">
    <source>
        <dbReference type="Proteomes" id="UP000051931"/>
    </source>
</evidence>
<organism evidence="14 15">
    <name type="scientific">Lactobacillus psittaci DSM 15354</name>
    <dbReference type="NCBI Taxonomy" id="1122152"/>
    <lineage>
        <taxon>Bacteria</taxon>
        <taxon>Bacillati</taxon>
        <taxon>Bacillota</taxon>
        <taxon>Bacilli</taxon>
        <taxon>Lactobacillales</taxon>
        <taxon>Lactobacillaceae</taxon>
        <taxon>Lactobacillus</taxon>
    </lineage>
</organism>
<proteinExistence type="inferred from homology"/>
<evidence type="ECO:0000256" key="6">
    <source>
        <dbReference type="ARBA" id="ARBA00012180"/>
    </source>
</evidence>
<dbReference type="eggNOG" id="COG0328">
    <property type="taxonomic scope" value="Bacteria"/>
</dbReference>
<name>A0A0R1S2A3_9LACO</name>
<evidence type="ECO:0000256" key="3">
    <source>
        <dbReference type="ARBA" id="ARBA00004065"/>
    </source>
</evidence>
<dbReference type="RefSeq" id="WP_027825184.1">
    <property type="nucleotide sequence ID" value="NZ_AUEI01000010.1"/>
</dbReference>